<sequence>MKKYTSVHDVANVNELVTEALHLKENPYKYKTLGENKTLGLVFLNPSLRTRLSTQKAGQNLGMNVIVMNLDKEGWALETQDGAIMNGTTVEHIKEAAAVMGQYCDIIGIRSFPKLQDREEDYSEDLLNKFITYAKVPIVSLESATRHPLQSLADLVTITEQKPAGKKPKMVLTWAPHVKAIPQCVANSFAEWMQQADVELVITNPEGYDLAEEFTKGATVLHNQDEALKDADFVYVKNWSSYEQYGKVLTDGEGWMMTNEKLALTSNAKVMHCLPVRRNVELSDEILDGQNSLVLEQANNRTYAAQAVLKRMLESL</sequence>
<evidence type="ECO:0000259" key="4">
    <source>
        <dbReference type="Pfam" id="PF02729"/>
    </source>
</evidence>
<comment type="subunit">
    <text evidence="2">Homotrimer.</text>
</comment>
<evidence type="ECO:0000256" key="2">
    <source>
        <dbReference type="HAMAP-Rule" id="MF_02235"/>
    </source>
</evidence>
<keyword evidence="6" id="KW-1185">Reference proteome</keyword>
<dbReference type="PRINTS" id="PR00100">
    <property type="entry name" value="AOTCASE"/>
</dbReference>
<proteinExistence type="inferred from homology"/>
<evidence type="ECO:0000313" key="6">
    <source>
        <dbReference type="Proteomes" id="UP001476807"/>
    </source>
</evidence>
<accession>A0ABV1RYH1</accession>
<feature type="binding site" evidence="2">
    <location>
        <position position="75"/>
    </location>
    <ligand>
        <name>carbamoyl phosphate</name>
        <dbReference type="ChEBI" id="CHEBI:58228"/>
        <note>ligand shared between two neighboring subunits</note>
    </ligand>
</feature>
<dbReference type="RefSeq" id="WP_350414260.1">
    <property type="nucleotide sequence ID" value="NZ_JBEOKT010000024.1"/>
</dbReference>
<comment type="similarity">
    <text evidence="2">Belongs to the aspartate/ornithine carbamoyltransferase superfamily. SOTCase family.</text>
</comment>
<name>A0ABV1RYH1_9BACT</name>
<evidence type="ECO:0000256" key="1">
    <source>
        <dbReference type="ARBA" id="ARBA00022679"/>
    </source>
</evidence>
<feature type="domain" description="Aspartate/ornithine carbamoyltransferase Asp/Orn-binding" evidence="3">
    <location>
        <begin position="185"/>
        <end position="310"/>
    </location>
</feature>
<keyword evidence="1 2" id="KW-0808">Transferase</keyword>
<dbReference type="PANTHER" id="PTHR45753:SF3">
    <property type="entry name" value="ORNITHINE TRANSCARBAMYLASE, MITOCHONDRIAL"/>
    <property type="match status" value="1"/>
</dbReference>
<keyword evidence="2" id="KW-0028">Amino-acid biosynthesis</keyword>
<comment type="function">
    <text evidence="2">Catalyzes the transfer of the carbamoyl group from carbamoyl phosphate to the delta-amino group of N(2)-succinyl-L-ornithine to produce N(2)-succinyl-L-citrulline. Is essential for arginine biosynthesis.</text>
</comment>
<reference evidence="5 6" key="1">
    <citation type="submission" date="2024-06" db="EMBL/GenBank/DDBJ databases">
        <title>Pontibacter populi HYL7-15.</title>
        <authorList>
            <person name="Kim M.K."/>
        </authorList>
    </citation>
    <scope>NUCLEOTIDE SEQUENCE [LARGE SCALE GENOMIC DNA]</scope>
    <source>
        <strain evidence="5 6">HYL7-15</strain>
    </source>
</reference>
<feature type="binding site" description="in other chain" evidence="2">
    <location>
        <begin position="273"/>
        <end position="274"/>
    </location>
    <ligand>
        <name>carbamoyl phosphate</name>
        <dbReference type="ChEBI" id="CHEBI:58228"/>
        <note>ligand shared between two neighboring subunits</note>
    </ligand>
</feature>
<feature type="binding site" description="in other chain" evidence="2">
    <location>
        <begin position="47"/>
        <end position="50"/>
    </location>
    <ligand>
        <name>carbamoyl phosphate</name>
        <dbReference type="ChEBI" id="CHEBI:58228"/>
        <note>ligand shared between two neighboring subunits</note>
    </ligand>
</feature>
<evidence type="ECO:0000259" key="3">
    <source>
        <dbReference type="Pfam" id="PF00185"/>
    </source>
</evidence>
<feature type="domain" description="Aspartate/ornithine carbamoyltransferase carbamoyl-P binding" evidence="4">
    <location>
        <begin position="9"/>
        <end position="160"/>
    </location>
</feature>
<dbReference type="SUPFAM" id="SSF53671">
    <property type="entry name" value="Aspartate/ornithine carbamoyltransferase"/>
    <property type="match status" value="1"/>
</dbReference>
<dbReference type="InterPro" id="IPR006131">
    <property type="entry name" value="Asp_carbamoyltransf_Asp/Orn-bd"/>
</dbReference>
<feature type="binding site" evidence="2">
    <location>
        <position position="237"/>
    </location>
    <ligand>
        <name>N(2)-succinyl-L-ornithine</name>
        <dbReference type="ChEBI" id="CHEBI:58514"/>
    </ligand>
</feature>
<comment type="catalytic activity">
    <reaction evidence="2">
        <text>N(2)-succinyl-L-ornithine + carbamoyl phosphate = N(2)-succinyl-L-citrulline + phosphate + H(+)</text>
        <dbReference type="Rhea" id="RHEA:25884"/>
        <dbReference type="ChEBI" id="CHEBI:15378"/>
        <dbReference type="ChEBI" id="CHEBI:43474"/>
        <dbReference type="ChEBI" id="CHEBI:58228"/>
        <dbReference type="ChEBI" id="CHEBI:58514"/>
        <dbReference type="ChEBI" id="CHEBI:58862"/>
        <dbReference type="EC" id="2.1.3.11"/>
    </reaction>
</comment>
<comment type="pathway">
    <text evidence="2">Amino-acid biosynthesis; L-arginine biosynthesis.</text>
</comment>
<dbReference type="EC" id="2.1.3.11" evidence="2"/>
<protein>
    <recommendedName>
        <fullName evidence="2">N-succinylornithine carbamoyltransferase</fullName>
        <ecNumber evidence="2">2.1.3.11</ecNumber>
    </recommendedName>
    <alternativeName>
        <fullName evidence="2">N-succinyl-L-ornithine transcarbamylase</fullName>
        <shortName evidence="2">SOTCase</shortName>
    </alternativeName>
</protein>
<feature type="binding site" description="in other chain" evidence="2">
    <location>
        <position position="301"/>
    </location>
    <ligand>
        <name>carbamoyl phosphate</name>
        <dbReference type="ChEBI" id="CHEBI:58228"/>
        <note>ligand shared between two neighboring subunits</note>
    </ligand>
</feature>
<feature type="binding site" evidence="2">
    <location>
        <position position="277"/>
    </location>
    <ligand>
        <name>N(2)-succinyl-L-ornithine</name>
        <dbReference type="ChEBI" id="CHEBI:58514"/>
    </ligand>
</feature>
<feature type="binding site" description="in other chain" evidence="2">
    <location>
        <begin position="147"/>
        <end position="150"/>
    </location>
    <ligand>
        <name>carbamoyl phosphate</name>
        <dbReference type="ChEBI" id="CHEBI:58228"/>
        <note>ligand shared between two neighboring subunits</note>
    </ligand>
</feature>
<dbReference type="Proteomes" id="UP001476807">
    <property type="component" value="Unassembled WGS sequence"/>
</dbReference>
<dbReference type="HAMAP" id="MF_02235">
    <property type="entry name" value="SOTCase"/>
    <property type="match status" value="1"/>
</dbReference>
<dbReference type="PRINTS" id="PR00101">
    <property type="entry name" value="ATCASE"/>
</dbReference>
<comment type="caution">
    <text evidence="5">The sequence shown here is derived from an EMBL/GenBank/DDBJ whole genome shotgun (WGS) entry which is preliminary data.</text>
</comment>
<dbReference type="PANTHER" id="PTHR45753">
    <property type="entry name" value="ORNITHINE CARBAMOYLTRANSFERASE, MITOCHONDRIAL"/>
    <property type="match status" value="1"/>
</dbReference>
<feature type="binding site" description="in other chain" evidence="2">
    <location>
        <position position="110"/>
    </location>
    <ligand>
        <name>carbamoyl phosphate</name>
        <dbReference type="ChEBI" id="CHEBI:58228"/>
        <note>ligand shared between two neighboring subunits</note>
    </ligand>
</feature>
<keyword evidence="2" id="KW-0055">Arginine biosynthesis</keyword>
<feature type="binding site" evidence="2">
    <location>
        <position position="177"/>
    </location>
    <ligand>
        <name>N(2)-succinyl-L-ornithine</name>
        <dbReference type="ChEBI" id="CHEBI:58514"/>
    </ligand>
</feature>
<organism evidence="5 6">
    <name type="scientific">Pontibacter populi</name>
    <dbReference type="NCBI Taxonomy" id="890055"/>
    <lineage>
        <taxon>Bacteria</taxon>
        <taxon>Pseudomonadati</taxon>
        <taxon>Bacteroidota</taxon>
        <taxon>Cytophagia</taxon>
        <taxon>Cytophagales</taxon>
        <taxon>Hymenobacteraceae</taxon>
        <taxon>Pontibacter</taxon>
    </lineage>
</organism>
<dbReference type="EMBL" id="JBEOKT010000024">
    <property type="protein sequence ID" value="MER2999453.1"/>
    <property type="molecule type" value="Genomic_DNA"/>
</dbReference>
<dbReference type="Pfam" id="PF00185">
    <property type="entry name" value="OTCace"/>
    <property type="match status" value="1"/>
</dbReference>
<evidence type="ECO:0000313" key="5">
    <source>
        <dbReference type="EMBL" id="MER2999453.1"/>
    </source>
</evidence>
<dbReference type="InterPro" id="IPR006132">
    <property type="entry name" value="Asp/Orn_carbamoyltranf_P-bd"/>
</dbReference>
<dbReference type="Gene3D" id="3.40.50.1370">
    <property type="entry name" value="Aspartate/ornithine carbamoyltransferase"/>
    <property type="match status" value="2"/>
</dbReference>
<feature type="binding site" evidence="2">
    <location>
        <position position="142"/>
    </location>
    <ligand>
        <name>N(2)-succinyl-L-ornithine</name>
        <dbReference type="ChEBI" id="CHEBI:58514"/>
    </ligand>
</feature>
<dbReference type="InterPro" id="IPR043696">
    <property type="entry name" value="ArgF'-like"/>
</dbReference>
<gene>
    <name evidence="2" type="primary">argF'</name>
    <name evidence="5" type="ORF">ABS362_18020</name>
</gene>
<dbReference type="InterPro" id="IPR036901">
    <property type="entry name" value="Asp/Orn_carbamoylTrfase_sf"/>
</dbReference>
<dbReference type="InterPro" id="IPR006130">
    <property type="entry name" value="Asp/Orn_carbamoylTrfase"/>
</dbReference>
<dbReference type="Pfam" id="PF02729">
    <property type="entry name" value="OTCace_N"/>
    <property type="match status" value="1"/>
</dbReference>